<protein>
    <submittedName>
        <fullName evidence="3">Uncharacterized protein</fullName>
    </submittedName>
</protein>
<feature type="transmembrane region" description="Helical" evidence="2">
    <location>
        <begin position="341"/>
        <end position="362"/>
    </location>
</feature>
<dbReference type="Proteomes" id="UP001175353">
    <property type="component" value="Unassembled WGS sequence"/>
</dbReference>
<sequence length="477" mass="50086">MATFLPANALLGSASCTTTNTESIIPESIAEAPQAEPIEVLDWTGKRHHTTYATGHDSHSPESPDTPRNLLLSARKKQSTRTSSMGVQPDMLRFPPADSGTAAVAKSPERDVGESPKPQVGSGDVEHEPACGHTQATTTGMTNAYLSGSAPSARSDAPLTVSRKLATHTAEATVSTSPHSVISTALASVKTTWSFDGIFPVLPTKSERETTTSIATTPMYPTPPAMPTLPTSTGHITMGTDFATATPLVMPMSMNAIPAVPDGTTAWITVNSGKSLSFITAISPTTAPSPSLDLQPALANSTTAATLSQPATPFTPPAQSGLATTASANETWMYPPASERFAIAVANPLAVAVVCLVVFAVTKYNTRRHRRKLDFYGPPVVEERRQRMSGADLAGSGRKQLRPTSGDGPGRLDEDVSFEDFMGLPSRKAKPLPQAPGQPLVDAGGVEGKNHVGGDGAGQDQARQDDELNYHAMIRDL</sequence>
<feature type="region of interest" description="Disordered" evidence="1">
    <location>
        <begin position="303"/>
        <end position="322"/>
    </location>
</feature>
<name>A0AAN6KEL7_9PEZI</name>
<proteinExistence type="predicted"/>
<gene>
    <name evidence="3" type="ORF">LTR91_013038</name>
</gene>
<dbReference type="EMBL" id="JAUJLE010000129">
    <property type="protein sequence ID" value="KAK0978233.1"/>
    <property type="molecule type" value="Genomic_DNA"/>
</dbReference>
<organism evidence="3 4">
    <name type="scientific">Friedmanniomyces endolithicus</name>
    <dbReference type="NCBI Taxonomy" id="329885"/>
    <lineage>
        <taxon>Eukaryota</taxon>
        <taxon>Fungi</taxon>
        <taxon>Dikarya</taxon>
        <taxon>Ascomycota</taxon>
        <taxon>Pezizomycotina</taxon>
        <taxon>Dothideomycetes</taxon>
        <taxon>Dothideomycetidae</taxon>
        <taxon>Mycosphaerellales</taxon>
        <taxon>Teratosphaeriaceae</taxon>
        <taxon>Friedmanniomyces</taxon>
    </lineage>
</organism>
<feature type="compositionally biased region" description="Polar residues" evidence="1">
    <location>
        <begin position="309"/>
        <end position="322"/>
    </location>
</feature>
<feature type="region of interest" description="Disordered" evidence="1">
    <location>
        <begin position="75"/>
        <end position="129"/>
    </location>
</feature>
<evidence type="ECO:0000313" key="4">
    <source>
        <dbReference type="Proteomes" id="UP001175353"/>
    </source>
</evidence>
<feature type="compositionally biased region" description="Gly residues" evidence="1">
    <location>
        <begin position="445"/>
        <end position="457"/>
    </location>
</feature>
<keyword evidence="2" id="KW-1133">Transmembrane helix</keyword>
<accession>A0AAN6KEL7</accession>
<evidence type="ECO:0000256" key="2">
    <source>
        <dbReference type="SAM" id="Phobius"/>
    </source>
</evidence>
<feature type="region of interest" description="Disordered" evidence="1">
    <location>
        <begin position="50"/>
        <end position="69"/>
    </location>
</feature>
<keyword evidence="4" id="KW-1185">Reference proteome</keyword>
<feature type="region of interest" description="Disordered" evidence="1">
    <location>
        <begin position="386"/>
        <end position="468"/>
    </location>
</feature>
<keyword evidence="2" id="KW-0812">Transmembrane</keyword>
<reference evidence="3" key="1">
    <citation type="submission" date="2023-06" db="EMBL/GenBank/DDBJ databases">
        <title>Black Yeasts Isolated from many extreme environments.</title>
        <authorList>
            <person name="Coleine C."/>
            <person name="Stajich J.E."/>
            <person name="Selbmann L."/>
        </authorList>
    </citation>
    <scope>NUCLEOTIDE SEQUENCE</scope>
    <source>
        <strain evidence="3">CCFEE 5200</strain>
    </source>
</reference>
<keyword evidence="2" id="KW-0472">Membrane</keyword>
<evidence type="ECO:0000256" key="1">
    <source>
        <dbReference type="SAM" id="MobiDB-lite"/>
    </source>
</evidence>
<evidence type="ECO:0000313" key="3">
    <source>
        <dbReference type="EMBL" id="KAK0978233.1"/>
    </source>
</evidence>
<comment type="caution">
    <text evidence="3">The sequence shown here is derived from an EMBL/GenBank/DDBJ whole genome shotgun (WGS) entry which is preliminary data.</text>
</comment>
<dbReference type="AlphaFoldDB" id="A0AAN6KEL7"/>